<dbReference type="AlphaFoldDB" id="A0A0P7ZZU3"/>
<accession>A0A0P7ZZU3</accession>
<comment type="caution">
    <text evidence="1">The sequence shown here is derived from an EMBL/GenBank/DDBJ whole genome shotgun (WGS) entry which is preliminary data.</text>
</comment>
<dbReference type="EMBL" id="LKCM01000425">
    <property type="protein sequence ID" value="KPQ41148.1"/>
    <property type="molecule type" value="Genomic_DNA"/>
</dbReference>
<sequence length="148" mass="17155">MVRTRKNKARIVKDEPTEEAWAVWLTINDTDHDVYDGKKWIDEFKANGETIYDAHFITKAYSGMPVYIYLTSKKSLVADAEVSSDIDMETEKRTPLINLTVWGEDDDDESNNIHKDELTGLGIIKRVPITFKFLSKDDYETIEKLFED</sequence>
<reference evidence="1 2" key="1">
    <citation type="submission" date="2015-09" db="EMBL/GenBank/DDBJ databases">
        <title>A metagenomics-based metabolic model of nitrate-dependent anaerobic oxidation of methane by Methanoperedens-like archaea.</title>
        <authorList>
            <person name="Arshad A."/>
            <person name="Speth D.R."/>
            <person name="De Graaf R.M."/>
            <person name="Op Den Camp H.J."/>
            <person name="Jetten M.S."/>
            <person name="Welte C.U."/>
        </authorList>
    </citation>
    <scope>NUCLEOTIDE SEQUENCE [LARGE SCALE GENOMIC DNA]</scope>
</reference>
<proteinExistence type="predicted"/>
<organism evidence="1 2">
    <name type="scientific">Candidatus Methanoperedens nitratireducens</name>
    <dbReference type="NCBI Taxonomy" id="1392998"/>
    <lineage>
        <taxon>Archaea</taxon>
        <taxon>Methanobacteriati</taxon>
        <taxon>Methanobacteriota</taxon>
        <taxon>Stenosarchaea group</taxon>
        <taxon>Methanomicrobia</taxon>
        <taxon>Methanosarcinales</taxon>
        <taxon>ANME-2 cluster</taxon>
        <taxon>Candidatus Methanoperedentaceae</taxon>
        <taxon>Candidatus Methanoperedens</taxon>
    </lineage>
</organism>
<evidence type="ECO:0000313" key="2">
    <source>
        <dbReference type="Proteomes" id="UP000050360"/>
    </source>
</evidence>
<gene>
    <name evidence="1" type="ORF">MPEBLZ_04306</name>
</gene>
<dbReference type="Proteomes" id="UP000050360">
    <property type="component" value="Unassembled WGS sequence"/>
</dbReference>
<evidence type="ECO:0008006" key="3">
    <source>
        <dbReference type="Google" id="ProtNLM"/>
    </source>
</evidence>
<evidence type="ECO:0000313" key="1">
    <source>
        <dbReference type="EMBL" id="KPQ41148.1"/>
    </source>
</evidence>
<name>A0A0P7ZZU3_9EURY</name>
<protein>
    <recommendedName>
        <fullName evidence="3">EVE domain protein</fullName>
    </recommendedName>
</protein>